<keyword evidence="2" id="KW-0472">Membrane</keyword>
<keyword evidence="2" id="KW-1133">Transmembrane helix</keyword>
<gene>
    <name evidence="3" type="ORF">QBC47DRAFT_349733</name>
</gene>
<organism evidence="3 4">
    <name type="scientific">Echria macrotheca</name>
    <dbReference type="NCBI Taxonomy" id="438768"/>
    <lineage>
        <taxon>Eukaryota</taxon>
        <taxon>Fungi</taxon>
        <taxon>Dikarya</taxon>
        <taxon>Ascomycota</taxon>
        <taxon>Pezizomycotina</taxon>
        <taxon>Sordariomycetes</taxon>
        <taxon>Sordariomycetidae</taxon>
        <taxon>Sordariales</taxon>
        <taxon>Schizotheciaceae</taxon>
        <taxon>Echria</taxon>
    </lineage>
</organism>
<feature type="transmembrane region" description="Helical" evidence="2">
    <location>
        <begin position="417"/>
        <end position="437"/>
    </location>
</feature>
<feature type="transmembrane region" description="Helical" evidence="2">
    <location>
        <begin position="226"/>
        <end position="245"/>
    </location>
</feature>
<dbReference type="EMBL" id="MU839839">
    <property type="protein sequence ID" value="KAK1752819.1"/>
    <property type="molecule type" value="Genomic_DNA"/>
</dbReference>
<evidence type="ECO:0000313" key="4">
    <source>
        <dbReference type="Proteomes" id="UP001239445"/>
    </source>
</evidence>
<dbReference type="AlphaFoldDB" id="A0AAJ0F964"/>
<evidence type="ECO:0000256" key="1">
    <source>
        <dbReference type="SAM" id="MobiDB-lite"/>
    </source>
</evidence>
<comment type="caution">
    <text evidence="3">The sequence shown here is derived from an EMBL/GenBank/DDBJ whole genome shotgun (WGS) entry which is preliminary data.</text>
</comment>
<feature type="compositionally biased region" description="Basic and acidic residues" evidence="1">
    <location>
        <begin position="445"/>
        <end position="454"/>
    </location>
</feature>
<dbReference type="InterPro" id="IPR053018">
    <property type="entry name" value="Elsinochrome_Biosynth-Asso"/>
</dbReference>
<proteinExistence type="predicted"/>
<feature type="region of interest" description="Disordered" evidence="1">
    <location>
        <begin position="445"/>
        <end position="469"/>
    </location>
</feature>
<dbReference type="Proteomes" id="UP001239445">
    <property type="component" value="Unassembled WGS sequence"/>
</dbReference>
<feature type="compositionally biased region" description="Polar residues" evidence="1">
    <location>
        <begin position="455"/>
        <end position="469"/>
    </location>
</feature>
<dbReference type="PANTHER" id="PTHR37577">
    <property type="entry name" value="INTEGRAL MEMBRANE PROTEIN"/>
    <property type="match status" value="1"/>
</dbReference>
<accession>A0AAJ0F964</accession>
<keyword evidence="2" id="KW-0812">Transmembrane</keyword>
<sequence length="469" mass="53146">MASFECTVSWCNNDHSFLEQDGTVTWLYAAADPNNVCSCSILREDSDIAGQGVIWAFIATALLAILSTGLCLLLSRRAEGDDQHPDYDAYRRRQTSPPDHFNMIDRMARNFICGPVQHWVIRISSNRTLPYVLAACFKDLVITLADQQIVTGISLMAAALIRGLGNNKEPLSAYHLVIVSDLVWFSSNAHLLALMVIRSYNDSVKPGSLPREDSDRQKRSSTAASLIRIVLMLALAGFLGWASVWTGDENVYQLLPCPAACLDPRHNRDDVSGVPRIWMIVNLFYIFYNYPVAILMLVRQFRLCWMDKVSSKHIHNGEAYRNLKLHFSACRTTLMMTRPVARMFSADVLREIARSFWKCLVYLVACIALVIWDFLSSELIGFAEVIVWVGLGINWVRMDRGAGHELMGDEEKEKEDLWGFGQLVPLFLLILPVVQFFESYETHSRKPKEQEKTPRQSTELVNMDGRQNG</sequence>
<feature type="transmembrane region" description="Helical" evidence="2">
    <location>
        <begin position="378"/>
        <end position="396"/>
    </location>
</feature>
<dbReference type="PANTHER" id="PTHR37577:SF1">
    <property type="entry name" value="INTEGRAL MEMBRANE PROTEIN"/>
    <property type="match status" value="1"/>
</dbReference>
<evidence type="ECO:0000256" key="2">
    <source>
        <dbReference type="SAM" id="Phobius"/>
    </source>
</evidence>
<feature type="transmembrane region" description="Helical" evidence="2">
    <location>
        <begin position="277"/>
        <end position="298"/>
    </location>
</feature>
<reference evidence="3" key="1">
    <citation type="submission" date="2023-06" db="EMBL/GenBank/DDBJ databases">
        <title>Genome-scale phylogeny and comparative genomics of the fungal order Sordariales.</title>
        <authorList>
            <consortium name="Lawrence Berkeley National Laboratory"/>
            <person name="Hensen N."/>
            <person name="Bonometti L."/>
            <person name="Westerberg I."/>
            <person name="Brannstrom I.O."/>
            <person name="Guillou S."/>
            <person name="Cros-Aarteil S."/>
            <person name="Calhoun S."/>
            <person name="Haridas S."/>
            <person name="Kuo A."/>
            <person name="Mondo S."/>
            <person name="Pangilinan J."/>
            <person name="Riley R."/>
            <person name="Labutti K."/>
            <person name="Andreopoulos B."/>
            <person name="Lipzen A."/>
            <person name="Chen C."/>
            <person name="Yanf M."/>
            <person name="Daum C."/>
            <person name="Ng V."/>
            <person name="Clum A."/>
            <person name="Steindorff A."/>
            <person name="Ohm R."/>
            <person name="Martin F."/>
            <person name="Silar P."/>
            <person name="Natvig D."/>
            <person name="Lalanne C."/>
            <person name="Gautier V."/>
            <person name="Ament-Velasquez S.L."/>
            <person name="Kruys A."/>
            <person name="Hutchinson M.I."/>
            <person name="Powell A.J."/>
            <person name="Barry K."/>
            <person name="Miller A.N."/>
            <person name="Grigoriev I.V."/>
            <person name="Debuchy R."/>
            <person name="Gladieux P."/>
            <person name="Thoren M.H."/>
            <person name="Johannesson H."/>
        </authorList>
    </citation>
    <scope>NUCLEOTIDE SEQUENCE</scope>
    <source>
        <strain evidence="3">PSN4</strain>
    </source>
</reference>
<evidence type="ECO:0000313" key="3">
    <source>
        <dbReference type="EMBL" id="KAK1752819.1"/>
    </source>
</evidence>
<keyword evidence="4" id="KW-1185">Reference proteome</keyword>
<feature type="transmembrane region" description="Helical" evidence="2">
    <location>
        <begin position="352"/>
        <end position="372"/>
    </location>
</feature>
<feature type="transmembrane region" description="Helical" evidence="2">
    <location>
        <begin position="53"/>
        <end position="74"/>
    </location>
</feature>
<protein>
    <submittedName>
        <fullName evidence="3">Uncharacterized protein</fullName>
    </submittedName>
</protein>
<name>A0AAJ0F964_9PEZI</name>